<dbReference type="AlphaFoldDB" id="A0A0P0GE11"/>
<sequence length="431" mass="48627">MTILILVGMAVLVGVLLLYVFELGRSRRLLLKAGNARKALRGSEELFRSIMQNVHAFILLIDRDFVVTRTNYYDITKARKPEGRLARVGDLLRCNNALSAEGGCGTHELCGSCPIRKKIEETFRAKSSFTDLEAILDIRDRRGEVAECDTYVSGEYMEIDDKEGMVITVHDITRLKKAEAELNRAREKAENADRSKSAFLANMSHEIRTPLNAIVGFSELLASASTEEEKTQFLEIVHSNNELLQQLIADILDLSKIEAGTLEFTFSEVDVNQLMFDIEQLFRMRLEDKSAVIQIIRETPPDECVMYTDRNRLQQVVSNFMTNAVKFTDEGSITFGYNRCAEGLYFYVKDTGSGIPEDKVNHIFERFVRVEQNKKGTGLGLAICEMIIRKLGGKIGVESEYGKGSTFWFTLPINGRQIKEQGTEIDGKTNL</sequence>
<evidence type="ECO:0000256" key="1">
    <source>
        <dbReference type="ARBA" id="ARBA00000085"/>
    </source>
</evidence>
<dbReference type="PANTHER" id="PTHR43711:SF31">
    <property type="entry name" value="HISTIDINE KINASE"/>
    <property type="match status" value="1"/>
</dbReference>
<dbReference type="FunFam" id="3.30.565.10:FF:000023">
    <property type="entry name" value="PAS domain-containing sensor histidine kinase"/>
    <property type="match status" value="1"/>
</dbReference>
<dbReference type="EMBL" id="VVYV01000003">
    <property type="protein sequence ID" value="KAA5423161.1"/>
    <property type="molecule type" value="Genomic_DNA"/>
</dbReference>
<dbReference type="SUPFAM" id="SSF55874">
    <property type="entry name" value="ATPase domain of HSP90 chaperone/DNA topoisomerase II/histidine kinase"/>
    <property type="match status" value="1"/>
</dbReference>
<dbReference type="CDD" id="cd00082">
    <property type="entry name" value="HisKA"/>
    <property type="match status" value="1"/>
</dbReference>
<keyword evidence="9 16" id="KW-0418">Kinase</keyword>
<evidence type="ECO:0000256" key="2">
    <source>
        <dbReference type="ARBA" id="ARBA00004236"/>
    </source>
</evidence>
<dbReference type="Proteomes" id="UP000061809">
    <property type="component" value="Chromosome"/>
</dbReference>
<dbReference type="SUPFAM" id="SSF47384">
    <property type="entry name" value="Homodimeric domain of signal transducing histidine kinase"/>
    <property type="match status" value="1"/>
</dbReference>
<keyword evidence="8" id="KW-0547">Nucleotide-binding</keyword>
<dbReference type="PATRIC" id="fig|246787.4.peg.3393"/>
<dbReference type="InterPro" id="IPR003661">
    <property type="entry name" value="HisK_dim/P_dom"/>
</dbReference>
<keyword evidence="4" id="KW-1003">Cell membrane</keyword>
<evidence type="ECO:0000256" key="4">
    <source>
        <dbReference type="ARBA" id="ARBA00022475"/>
    </source>
</evidence>
<evidence type="ECO:0000256" key="8">
    <source>
        <dbReference type="ARBA" id="ARBA00022741"/>
    </source>
</evidence>
<reference evidence="16 18" key="1">
    <citation type="journal article" date="2015" name="Science">
        <title>Genetic determinants of in vivo fitness and diet responsiveness in multiple human gut Bacteroides.</title>
        <authorList>
            <person name="Wu M."/>
            <person name="McNulty N.P."/>
            <person name="Rodionov D.A."/>
            <person name="Khoroshkin M.S."/>
            <person name="Griffin N.W."/>
            <person name="Cheng J."/>
            <person name="Latreille P."/>
            <person name="Kerstetter R.A."/>
            <person name="Terrapon N."/>
            <person name="Henrissat B."/>
            <person name="Osterman A.L."/>
            <person name="Gordon J.I."/>
        </authorList>
    </citation>
    <scope>NUCLEOTIDE SEQUENCE [LARGE SCALE GENOMIC DNA]</scope>
    <source>
        <strain evidence="16 18">WH2</strain>
    </source>
</reference>
<accession>A0A0P0GE11</accession>
<dbReference type="SMART" id="SM00387">
    <property type="entry name" value="HATPase_c"/>
    <property type="match status" value="1"/>
</dbReference>
<evidence type="ECO:0000256" key="12">
    <source>
        <dbReference type="ARBA" id="ARBA00023012"/>
    </source>
</evidence>
<keyword evidence="5" id="KW-0597">Phosphoprotein</keyword>
<dbReference type="GO" id="GO:0005524">
    <property type="term" value="F:ATP binding"/>
    <property type="evidence" value="ECO:0007669"/>
    <property type="project" value="UniProtKB-KW"/>
</dbReference>
<evidence type="ECO:0000256" key="7">
    <source>
        <dbReference type="ARBA" id="ARBA00022692"/>
    </source>
</evidence>
<evidence type="ECO:0000256" key="5">
    <source>
        <dbReference type="ARBA" id="ARBA00022553"/>
    </source>
</evidence>
<dbReference type="InterPro" id="IPR050736">
    <property type="entry name" value="Sensor_HK_Regulatory"/>
</dbReference>
<keyword evidence="6 16" id="KW-0808">Transferase</keyword>
<evidence type="ECO:0000256" key="9">
    <source>
        <dbReference type="ARBA" id="ARBA00022777"/>
    </source>
</evidence>
<dbReference type="InterPro" id="IPR003594">
    <property type="entry name" value="HATPase_dom"/>
</dbReference>
<protein>
    <recommendedName>
        <fullName evidence="3">histidine kinase</fullName>
        <ecNumber evidence="3">2.7.13.3</ecNumber>
    </recommendedName>
</protein>
<dbReference type="eggNOG" id="COG5002">
    <property type="taxonomic scope" value="Bacteria"/>
</dbReference>
<proteinExistence type="predicted"/>
<dbReference type="KEGG" id="bcel:BcellWH2_03277"/>
<dbReference type="STRING" id="246787.BcellWH2_03277"/>
<comment type="subcellular location">
    <subcellularLocation>
        <location evidence="2">Cell membrane</location>
    </subcellularLocation>
</comment>
<dbReference type="InterPro" id="IPR036097">
    <property type="entry name" value="HisK_dim/P_sf"/>
</dbReference>
<dbReference type="Pfam" id="PF00512">
    <property type="entry name" value="HisKA"/>
    <property type="match status" value="1"/>
</dbReference>
<keyword evidence="7 14" id="KW-0812">Transmembrane</keyword>
<feature type="transmembrane region" description="Helical" evidence="14">
    <location>
        <begin position="6"/>
        <end position="24"/>
    </location>
</feature>
<evidence type="ECO:0000256" key="14">
    <source>
        <dbReference type="SAM" id="Phobius"/>
    </source>
</evidence>
<organism evidence="16 18">
    <name type="scientific">Bacteroides cellulosilyticus</name>
    <dbReference type="NCBI Taxonomy" id="246787"/>
    <lineage>
        <taxon>Bacteria</taxon>
        <taxon>Pseudomonadati</taxon>
        <taxon>Bacteroidota</taxon>
        <taxon>Bacteroidia</taxon>
        <taxon>Bacteroidales</taxon>
        <taxon>Bacteroidaceae</taxon>
        <taxon>Bacteroides</taxon>
    </lineage>
</organism>
<keyword evidence="10" id="KW-0067">ATP-binding</keyword>
<dbReference type="Gene3D" id="3.30.450.20">
    <property type="entry name" value="PAS domain"/>
    <property type="match status" value="1"/>
</dbReference>
<dbReference type="GO" id="GO:0005886">
    <property type="term" value="C:plasma membrane"/>
    <property type="evidence" value="ECO:0007669"/>
    <property type="project" value="UniProtKB-SubCell"/>
</dbReference>
<dbReference type="GeneID" id="66305387"/>
<dbReference type="Pfam" id="PF02518">
    <property type="entry name" value="HATPase_c"/>
    <property type="match status" value="1"/>
</dbReference>
<dbReference type="EC" id="2.7.13.3" evidence="3"/>
<evidence type="ECO:0000313" key="16">
    <source>
        <dbReference type="EMBL" id="ALJ60511.1"/>
    </source>
</evidence>
<name>A0A0P0GE11_9BACE</name>
<keyword evidence="11 14" id="KW-1133">Transmembrane helix</keyword>
<feature type="domain" description="Histidine kinase" evidence="15">
    <location>
        <begin position="202"/>
        <end position="415"/>
    </location>
</feature>
<evidence type="ECO:0000313" key="18">
    <source>
        <dbReference type="Proteomes" id="UP000061809"/>
    </source>
</evidence>
<dbReference type="InterPro" id="IPR036890">
    <property type="entry name" value="HATPase_C_sf"/>
</dbReference>
<evidence type="ECO:0000313" key="19">
    <source>
        <dbReference type="Proteomes" id="UP000448877"/>
    </source>
</evidence>
<evidence type="ECO:0000256" key="6">
    <source>
        <dbReference type="ARBA" id="ARBA00022679"/>
    </source>
</evidence>
<evidence type="ECO:0000313" key="17">
    <source>
        <dbReference type="EMBL" id="KAA5423161.1"/>
    </source>
</evidence>
<dbReference type="RefSeq" id="WP_007219479.1">
    <property type="nucleotide sequence ID" value="NZ_CABMLT010000005.1"/>
</dbReference>
<gene>
    <name evidence="16" type="primary">luxQ_6</name>
    <name evidence="16" type="ORF">BcellWH2_03277</name>
    <name evidence="17" type="ORF">F2Y81_03555</name>
</gene>
<keyword evidence="13 14" id="KW-0472">Membrane</keyword>
<dbReference type="PANTHER" id="PTHR43711">
    <property type="entry name" value="TWO-COMPONENT HISTIDINE KINASE"/>
    <property type="match status" value="1"/>
</dbReference>
<dbReference type="EMBL" id="CP012801">
    <property type="protein sequence ID" value="ALJ60511.1"/>
    <property type="molecule type" value="Genomic_DNA"/>
</dbReference>
<dbReference type="PROSITE" id="PS50109">
    <property type="entry name" value="HIS_KIN"/>
    <property type="match status" value="1"/>
</dbReference>
<evidence type="ECO:0000256" key="13">
    <source>
        <dbReference type="ARBA" id="ARBA00023136"/>
    </source>
</evidence>
<dbReference type="InterPro" id="IPR005467">
    <property type="entry name" value="His_kinase_dom"/>
</dbReference>
<dbReference type="SMART" id="SM00388">
    <property type="entry name" value="HisKA"/>
    <property type="match status" value="1"/>
</dbReference>
<keyword evidence="12" id="KW-0902">Two-component regulatory system</keyword>
<dbReference type="PRINTS" id="PR00344">
    <property type="entry name" value="BCTRLSENSOR"/>
</dbReference>
<evidence type="ECO:0000256" key="11">
    <source>
        <dbReference type="ARBA" id="ARBA00022989"/>
    </source>
</evidence>
<comment type="catalytic activity">
    <reaction evidence="1">
        <text>ATP + protein L-histidine = ADP + protein N-phospho-L-histidine.</text>
        <dbReference type="EC" id="2.7.13.3"/>
    </reaction>
</comment>
<reference evidence="17 19" key="2">
    <citation type="journal article" date="2019" name="Nat. Med.">
        <title>A library of human gut bacterial isolates paired with longitudinal multiomics data enables mechanistic microbiome research.</title>
        <authorList>
            <person name="Poyet M."/>
            <person name="Groussin M."/>
            <person name="Gibbons S.M."/>
            <person name="Avila-Pacheco J."/>
            <person name="Jiang X."/>
            <person name="Kearney S.M."/>
            <person name="Perrotta A.R."/>
            <person name="Berdy B."/>
            <person name="Zhao S."/>
            <person name="Lieberman T.D."/>
            <person name="Swanson P.K."/>
            <person name="Smith M."/>
            <person name="Roesemann S."/>
            <person name="Alexander J.E."/>
            <person name="Rich S.A."/>
            <person name="Livny J."/>
            <person name="Vlamakis H."/>
            <person name="Clish C."/>
            <person name="Bullock K."/>
            <person name="Deik A."/>
            <person name="Scott J."/>
            <person name="Pierce K.A."/>
            <person name="Xavier R.J."/>
            <person name="Alm E.J."/>
        </authorList>
    </citation>
    <scope>NUCLEOTIDE SEQUENCE [LARGE SCALE GENOMIC DNA]</scope>
    <source>
        <strain evidence="17 19">BIOML-A6</strain>
    </source>
</reference>
<dbReference type="Gene3D" id="1.10.287.130">
    <property type="match status" value="1"/>
</dbReference>
<evidence type="ECO:0000256" key="10">
    <source>
        <dbReference type="ARBA" id="ARBA00022840"/>
    </source>
</evidence>
<evidence type="ECO:0000256" key="3">
    <source>
        <dbReference type="ARBA" id="ARBA00012438"/>
    </source>
</evidence>
<dbReference type="Gene3D" id="3.30.565.10">
    <property type="entry name" value="Histidine kinase-like ATPase, C-terminal domain"/>
    <property type="match status" value="1"/>
</dbReference>
<evidence type="ECO:0000259" key="15">
    <source>
        <dbReference type="PROSITE" id="PS50109"/>
    </source>
</evidence>
<dbReference type="GO" id="GO:0000155">
    <property type="term" value="F:phosphorelay sensor kinase activity"/>
    <property type="evidence" value="ECO:0007669"/>
    <property type="project" value="InterPro"/>
</dbReference>
<dbReference type="FunFam" id="1.10.287.130:FF:000004">
    <property type="entry name" value="Ethylene receptor 1"/>
    <property type="match status" value="1"/>
</dbReference>
<dbReference type="Proteomes" id="UP000448877">
    <property type="component" value="Unassembled WGS sequence"/>
</dbReference>
<dbReference type="InterPro" id="IPR004358">
    <property type="entry name" value="Sig_transdc_His_kin-like_C"/>
</dbReference>